<reference evidence="1" key="1">
    <citation type="submission" date="2023-04" db="EMBL/GenBank/DDBJ databases">
        <title>A chromosome-level genome assembly of the parasitoid wasp Eretmocerus hayati.</title>
        <authorList>
            <person name="Zhong Y."/>
            <person name="Liu S."/>
            <person name="Liu Y."/>
        </authorList>
    </citation>
    <scope>NUCLEOTIDE SEQUENCE</scope>
    <source>
        <strain evidence="1">ZJU_SS_LIU_2023</strain>
    </source>
</reference>
<name>A0ACC2NPJ6_9HYME</name>
<dbReference type="EMBL" id="CM056743">
    <property type="protein sequence ID" value="KAJ8673042.1"/>
    <property type="molecule type" value="Genomic_DNA"/>
</dbReference>
<keyword evidence="2" id="KW-1185">Reference proteome</keyword>
<comment type="caution">
    <text evidence="1">The sequence shown here is derived from an EMBL/GenBank/DDBJ whole genome shotgun (WGS) entry which is preliminary data.</text>
</comment>
<protein>
    <submittedName>
        <fullName evidence="1">Uncharacterized protein</fullName>
    </submittedName>
</protein>
<organism evidence="1 2">
    <name type="scientific">Eretmocerus hayati</name>
    <dbReference type="NCBI Taxonomy" id="131215"/>
    <lineage>
        <taxon>Eukaryota</taxon>
        <taxon>Metazoa</taxon>
        <taxon>Ecdysozoa</taxon>
        <taxon>Arthropoda</taxon>
        <taxon>Hexapoda</taxon>
        <taxon>Insecta</taxon>
        <taxon>Pterygota</taxon>
        <taxon>Neoptera</taxon>
        <taxon>Endopterygota</taxon>
        <taxon>Hymenoptera</taxon>
        <taxon>Apocrita</taxon>
        <taxon>Proctotrupomorpha</taxon>
        <taxon>Chalcidoidea</taxon>
        <taxon>Aphelinidae</taxon>
        <taxon>Aphelininae</taxon>
        <taxon>Eretmocerus</taxon>
    </lineage>
</organism>
<accession>A0ACC2NPJ6</accession>
<sequence length="264" mass="29078">MHQSHPIDDDNEKGVLREPYMEIRPLHFAWEPLKLWPHLQKGGSVLVVGGYVCTDVEENIAIKYRNPCLTGQKTCQNGGTCKVREDAAGGTPSIACSCPVGYTASLCEIKIENACDSSPCANNGTCVLHTLLDYTCRCALGFTGEYCEQIDYCASSPCRNGAQCRSLRDGYQCHCTPGFTGATCAEDVDECRLRPCKYGTCLNTHGYYKFVELTCSRTGGRSQSELLAFPSAIEFWKQWNKATCRALELSSSDVLHYSTARNTS</sequence>
<gene>
    <name evidence="1" type="ORF">QAD02_004303</name>
</gene>
<evidence type="ECO:0000313" key="1">
    <source>
        <dbReference type="EMBL" id="KAJ8673042.1"/>
    </source>
</evidence>
<evidence type="ECO:0000313" key="2">
    <source>
        <dbReference type="Proteomes" id="UP001239111"/>
    </source>
</evidence>
<dbReference type="Proteomes" id="UP001239111">
    <property type="component" value="Chromosome 3"/>
</dbReference>
<proteinExistence type="predicted"/>